<proteinExistence type="predicted"/>
<feature type="compositionally biased region" description="Low complexity" evidence="1">
    <location>
        <begin position="40"/>
        <end position="56"/>
    </location>
</feature>
<sequence length="343" mass="36281">MYSNAILALVLVAVAGQAVAYPTFGPNARRAYDIYTSTLTPSTVTAPSPSPSSTSSGTGGGLDRTALPNTVQQLVGGPDGQSSQTAQASTGDAAKDLRRQQIMASIRHKSSQRTAAKEQRRQQIKAAIANRQAKRNEASTAPVDPTDSGAVSLGLVGDVFKFGTKLASGIQSLVDPSSSRKRELIELLARQAAVDPNSEALSLSSILKFGDDIVDGVKTIVDGDSSSSSSRKREFIELLARQTAEDPNSEALSLSSVLKFGDDIVDGVKTIVDGDSSSNQNKREPIVIPPGSDYTPPTLPNGDHIRMLRSLIEREPIVIPQGSTFNPPVLPALPNGDHIRMLR</sequence>
<organism evidence="3 4">
    <name type="scientific">Phanerochaete carnosa (strain HHB-10118-sp)</name>
    <name type="common">White-rot fungus</name>
    <name type="synonym">Peniophora carnosa</name>
    <dbReference type="NCBI Taxonomy" id="650164"/>
    <lineage>
        <taxon>Eukaryota</taxon>
        <taxon>Fungi</taxon>
        <taxon>Dikarya</taxon>
        <taxon>Basidiomycota</taxon>
        <taxon>Agaricomycotina</taxon>
        <taxon>Agaricomycetes</taxon>
        <taxon>Polyporales</taxon>
        <taxon>Phanerochaetaceae</taxon>
        <taxon>Phanerochaete</taxon>
    </lineage>
</organism>
<feature type="chain" id="PRO_5003885481" evidence="2">
    <location>
        <begin position="21"/>
        <end position="343"/>
    </location>
</feature>
<feature type="region of interest" description="Disordered" evidence="1">
    <location>
        <begin position="273"/>
        <end position="298"/>
    </location>
</feature>
<dbReference type="RefSeq" id="XP_007392541.1">
    <property type="nucleotide sequence ID" value="XM_007392479.1"/>
</dbReference>
<dbReference type="KEGG" id="pco:PHACADRAFT_250830"/>
<feature type="non-terminal residue" evidence="3">
    <location>
        <position position="343"/>
    </location>
</feature>
<protein>
    <submittedName>
        <fullName evidence="3">Uncharacterized protein</fullName>
    </submittedName>
</protein>
<evidence type="ECO:0000313" key="4">
    <source>
        <dbReference type="Proteomes" id="UP000008370"/>
    </source>
</evidence>
<accession>K5W7R8</accession>
<dbReference type="HOGENOM" id="CLU_810286_0_0_1"/>
<dbReference type="GeneID" id="18915040"/>
<evidence type="ECO:0000256" key="2">
    <source>
        <dbReference type="SAM" id="SignalP"/>
    </source>
</evidence>
<keyword evidence="4" id="KW-1185">Reference proteome</keyword>
<evidence type="ECO:0000256" key="1">
    <source>
        <dbReference type="SAM" id="MobiDB-lite"/>
    </source>
</evidence>
<evidence type="ECO:0000313" key="3">
    <source>
        <dbReference type="EMBL" id="EKM59993.1"/>
    </source>
</evidence>
<keyword evidence="2" id="KW-0732">Signal</keyword>
<dbReference type="AlphaFoldDB" id="K5W7R8"/>
<reference evidence="3 4" key="1">
    <citation type="journal article" date="2012" name="BMC Genomics">
        <title>Comparative genomics of the white-rot fungi, Phanerochaete carnosa and P. chrysosporium, to elucidate the genetic basis of the distinct wood types they colonize.</title>
        <authorList>
            <person name="Suzuki H."/>
            <person name="MacDonald J."/>
            <person name="Syed K."/>
            <person name="Salamov A."/>
            <person name="Hori C."/>
            <person name="Aerts A."/>
            <person name="Henrissat B."/>
            <person name="Wiebenga A."/>
            <person name="vanKuyk P.A."/>
            <person name="Barry K."/>
            <person name="Lindquist E."/>
            <person name="LaButti K."/>
            <person name="Lapidus A."/>
            <person name="Lucas S."/>
            <person name="Coutinho P."/>
            <person name="Gong Y."/>
            <person name="Samejima M."/>
            <person name="Mahadevan R."/>
            <person name="Abou-Zaid M."/>
            <person name="de Vries R.P."/>
            <person name="Igarashi K."/>
            <person name="Yadav J.S."/>
            <person name="Grigoriev I.V."/>
            <person name="Master E.R."/>
        </authorList>
    </citation>
    <scope>NUCLEOTIDE SEQUENCE [LARGE SCALE GENOMIC DNA]</scope>
    <source>
        <strain evidence="3 4">HHB-10118-sp</strain>
    </source>
</reference>
<feature type="signal peptide" evidence="2">
    <location>
        <begin position="1"/>
        <end position="20"/>
    </location>
</feature>
<gene>
    <name evidence="3" type="ORF">PHACADRAFT_250830</name>
</gene>
<feature type="region of interest" description="Disordered" evidence="1">
    <location>
        <begin position="40"/>
        <end position="93"/>
    </location>
</feature>
<dbReference type="Proteomes" id="UP000008370">
    <property type="component" value="Unassembled WGS sequence"/>
</dbReference>
<feature type="compositionally biased region" description="Polar residues" evidence="1">
    <location>
        <begin position="80"/>
        <end position="90"/>
    </location>
</feature>
<dbReference type="InParanoid" id="K5W7R8"/>
<name>K5W7R8_PHACS</name>
<dbReference type="EMBL" id="JH930469">
    <property type="protein sequence ID" value="EKM59993.1"/>
    <property type="molecule type" value="Genomic_DNA"/>
</dbReference>